<dbReference type="InterPro" id="IPR005467">
    <property type="entry name" value="His_kinase_dom"/>
</dbReference>
<reference evidence="12" key="1">
    <citation type="journal article" date="2019" name="Int. J. Syst. Evol. Microbiol.">
        <title>The Global Catalogue of Microorganisms (GCM) 10K type strain sequencing project: providing services to taxonomists for standard genome sequencing and annotation.</title>
        <authorList>
            <consortium name="The Broad Institute Genomics Platform"/>
            <consortium name="The Broad Institute Genome Sequencing Center for Infectious Disease"/>
            <person name="Wu L."/>
            <person name="Ma J."/>
        </authorList>
    </citation>
    <scope>NUCLEOTIDE SEQUENCE [LARGE SCALE GENOMIC DNA]</scope>
    <source>
        <strain evidence="12">CGMCC 1.9106</strain>
    </source>
</reference>
<dbReference type="InterPro" id="IPR050482">
    <property type="entry name" value="Sensor_HK_TwoCompSys"/>
</dbReference>
<dbReference type="PROSITE" id="PS50109">
    <property type="entry name" value="HIS_KIN"/>
    <property type="match status" value="1"/>
</dbReference>
<feature type="transmembrane region" description="Helical" evidence="9">
    <location>
        <begin position="12"/>
        <end position="30"/>
    </location>
</feature>
<dbReference type="SMART" id="SM00387">
    <property type="entry name" value="HATPase_c"/>
    <property type="match status" value="1"/>
</dbReference>
<comment type="caution">
    <text evidence="11">The sequence shown here is derived from an EMBL/GenBank/DDBJ whole genome shotgun (WGS) entry which is preliminary data.</text>
</comment>
<dbReference type="Gene3D" id="3.30.565.10">
    <property type="entry name" value="Histidine kinase-like ATPase, C-terminal domain"/>
    <property type="match status" value="1"/>
</dbReference>
<protein>
    <recommendedName>
        <fullName evidence="2">histidine kinase</fullName>
        <ecNumber evidence="2">2.7.13.3</ecNumber>
    </recommendedName>
</protein>
<keyword evidence="9" id="KW-0812">Transmembrane</keyword>
<name>A0ABW2GML4_9ACTN</name>
<feature type="transmembrane region" description="Helical" evidence="9">
    <location>
        <begin position="83"/>
        <end position="109"/>
    </location>
</feature>
<evidence type="ECO:0000256" key="1">
    <source>
        <dbReference type="ARBA" id="ARBA00000085"/>
    </source>
</evidence>
<dbReference type="InterPro" id="IPR003594">
    <property type="entry name" value="HATPase_dom"/>
</dbReference>
<keyword evidence="4" id="KW-0808">Transferase</keyword>
<accession>A0ABW2GML4</accession>
<keyword evidence="6 11" id="KW-0418">Kinase</keyword>
<dbReference type="InterPro" id="IPR011712">
    <property type="entry name" value="Sig_transdc_His_kin_sub3_dim/P"/>
</dbReference>
<keyword evidence="8" id="KW-0902">Two-component regulatory system</keyword>
<evidence type="ECO:0000313" key="12">
    <source>
        <dbReference type="Proteomes" id="UP001596392"/>
    </source>
</evidence>
<keyword evidence="9" id="KW-1133">Transmembrane helix</keyword>
<evidence type="ECO:0000259" key="10">
    <source>
        <dbReference type="PROSITE" id="PS50109"/>
    </source>
</evidence>
<evidence type="ECO:0000256" key="3">
    <source>
        <dbReference type="ARBA" id="ARBA00022553"/>
    </source>
</evidence>
<evidence type="ECO:0000256" key="2">
    <source>
        <dbReference type="ARBA" id="ARBA00012438"/>
    </source>
</evidence>
<keyword evidence="3" id="KW-0597">Phosphoprotein</keyword>
<dbReference type="EC" id="2.7.13.3" evidence="2"/>
<dbReference type="RefSeq" id="WP_376804751.1">
    <property type="nucleotide sequence ID" value="NZ_JBHTAC010000002.1"/>
</dbReference>
<keyword evidence="12" id="KW-1185">Reference proteome</keyword>
<dbReference type="Pfam" id="PF02518">
    <property type="entry name" value="HATPase_c"/>
    <property type="match status" value="1"/>
</dbReference>
<feature type="transmembrane region" description="Helical" evidence="9">
    <location>
        <begin position="129"/>
        <end position="147"/>
    </location>
</feature>
<organism evidence="11 12">
    <name type="scientific">Catellatospora aurea</name>
    <dbReference type="NCBI Taxonomy" id="1337874"/>
    <lineage>
        <taxon>Bacteria</taxon>
        <taxon>Bacillati</taxon>
        <taxon>Actinomycetota</taxon>
        <taxon>Actinomycetes</taxon>
        <taxon>Micromonosporales</taxon>
        <taxon>Micromonosporaceae</taxon>
        <taxon>Catellatospora</taxon>
    </lineage>
</organism>
<dbReference type="Pfam" id="PF07730">
    <property type="entry name" value="HisKA_3"/>
    <property type="match status" value="1"/>
</dbReference>
<evidence type="ECO:0000256" key="4">
    <source>
        <dbReference type="ARBA" id="ARBA00022679"/>
    </source>
</evidence>
<dbReference type="EMBL" id="JBHTAC010000002">
    <property type="protein sequence ID" value="MFC7241275.1"/>
    <property type="molecule type" value="Genomic_DNA"/>
</dbReference>
<dbReference type="GO" id="GO:0016301">
    <property type="term" value="F:kinase activity"/>
    <property type="evidence" value="ECO:0007669"/>
    <property type="project" value="UniProtKB-KW"/>
</dbReference>
<gene>
    <name evidence="11" type="ORF">ACFQO7_02160</name>
</gene>
<dbReference type="SUPFAM" id="SSF55874">
    <property type="entry name" value="ATPase domain of HSP90 chaperone/DNA topoisomerase II/histidine kinase"/>
    <property type="match status" value="1"/>
</dbReference>
<dbReference type="PANTHER" id="PTHR24421">
    <property type="entry name" value="NITRATE/NITRITE SENSOR PROTEIN NARX-RELATED"/>
    <property type="match status" value="1"/>
</dbReference>
<evidence type="ECO:0000256" key="7">
    <source>
        <dbReference type="ARBA" id="ARBA00022840"/>
    </source>
</evidence>
<dbReference type="Proteomes" id="UP001596392">
    <property type="component" value="Unassembled WGS sequence"/>
</dbReference>
<keyword evidence="7" id="KW-0067">ATP-binding</keyword>
<evidence type="ECO:0000256" key="9">
    <source>
        <dbReference type="SAM" id="Phobius"/>
    </source>
</evidence>
<comment type="catalytic activity">
    <reaction evidence="1">
        <text>ATP + protein L-histidine = ADP + protein N-phospho-L-histidine.</text>
        <dbReference type="EC" id="2.7.13.3"/>
    </reaction>
</comment>
<proteinExistence type="predicted"/>
<dbReference type="InterPro" id="IPR036890">
    <property type="entry name" value="HATPase_C_sf"/>
</dbReference>
<dbReference type="Gene3D" id="1.20.5.1930">
    <property type="match status" value="1"/>
</dbReference>
<dbReference type="PANTHER" id="PTHR24421:SF10">
    <property type="entry name" value="NITRATE_NITRITE SENSOR PROTEIN NARQ"/>
    <property type="match status" value="1"/>
</dbReference>
<keyword evidence="5" id="KW-0547">Nucleotide-binding</keyword>
<feature type="domain" description="Histidine kinase" evidence="10">
    <location>
        <begin position="261"/>
        <end position="344"/>
    </location>
</feature>
<keyword evidence="9" id="KW-0472">Membrane</keyword>
<feature type="transmembrane region" description="Helical" evidence="9">
    <location>
        <begin position="50"/>
        <end position="71"/>
    </location>
</feature>
<evidence type="ECO:0000313" key="11">
    <source>
        <dbReference type="EMBL" id="MFC7241275.1"/>
    </source>
</evidence>
<evidence type="ECO:0000256" key="5">
    <source>
        <dbReference type="ARBA" id="ARBA00022741"/>
    </source>
</evidence>
<evidence type="ECO:0000256" key="8">
    <source>
        <dbReference type="ARBA" id="ARBA00023012"/>
    </source>
</evidence>
<sequence>MNPDRSVRWVSPVLYTAVLAAGLHAWLVGIGDTRLPLFLGGMGALFALEFVRHDLIALLGRIALIAAVVWADGSGLSRVLLALLPFTAYFAFGRTAAITLGTVCLAGVATVLQLRRPGWTSDSEQVSDLLMLVLAIALAIAMAAVAVEERRGRERIAELSAAAERQRLARDLHDDLGHHLTAVIVLLEKAEAFRERDPQAAQRALADASSSARRALTEVRTSVRSWDFHLGTALRELCTDTVVLRFAGDESRYPEPVLRSLFHAAQEAITNARRHAGDGVVEVYADLGSDRALLTVTDTGPGFTADREGFGLRGMRRRVRGVGGVVEVRSEAASGTRIEVTVPL</sequence>
<evidence type="ECO:0000256" key="6">
    <source>
        <dbReference type="ARBA" id="ARBA00022777"/>
    </source>
</evidence>